<keyword evidence="3" id="KW-0378">Hydrolase</keyword>
<dbReference type="SUPFAM" id="SSF57850">
    <property type="entry name" value="RING/U-box"/>
    <property type="match status" value="1"/>
</dbReference>
<dbReference type="Pfam" id="PF00176">
    <property type="entry name" value="SNF2-rel_dom"/>
    <property type="match status" value="1"/>
</dbReference>
<evidence type="ECO:0000256" key="4">
    <source>
        <dbReference type="ARBA" id="ARBA00022833"/>
    </source>
</evidence>
<dbReference type="GO" id="GO:0061630">
    <property type="term" value="F:ubiquitin protein ligase activity"/>
    <property type="evidence" value="ECO:0007669"/>
    <property type="project" value="TreeGrafter"/>
</dbReference>
<keyword evidence="2 5" id="KW-0863">Zinc-finger</keyword>
<dbReference type="InterPro" id="IPR001841">
    <property type="entry name" value="Znf_RING"/>
</dbReference>
<dbReference type="InterPro" id="IPR013083">
    <property type="entry name" value="Znf_RING/FYVE/PHD"/>
</dbReference>
<dbReference type="InterPro" id="IPR014001">
    <property type="entry name" value="Helicase_ATP-bd"/>
</dbReference>
<feature type="compositionally biased region" description="Basic and acidic residues" evidence="6">
    <location>
        <begin position="807"/>
        <end position="816"/>
    </location>
</feature>
<dbReference type="Gene3D" id="3.40.50.10810">
    <property type="entry name" value="Tandem AAA-ATPase domain"/>
    <property type="match status" value="2"/>
</dbReference>
<comment type="caution">
    <text evidence="9">The sequence shown here is derived from an EMBL/GenBank/DDBJ whole genome shotgun (WGS) entry which is preliminary data.</text>
</comment>
<name>A0AA36H0I7_CYLNA</name>
<dbReference type="InterPro" id="IPR000330">
    <property type="entry name" value="SNF2_N"/>
</dbReference>
<evidence type="ECO:0000256" key="1">
    <source>
        <dbReference type="ARBA" id="ARBA00022723"/>
    </source>
</evidence>
<dbReference type="InterPro" id="IPR052583">
    <property type="entry name" value="ATP-helicase/E3_Ub-Ligase"/>
</dbReference>
<dbReference type="PROSITE" id="PS00518">
    <property type="entry name" value="ZF_RING_1"/>
    <property type="match status" value="1"/>
</dbReference>
<dbReference type="GO" id="GO:0008270">
    <property type="term" value="F:zinc ion binding"/>
    <property type="evidence" value="ECO:0007669"/>
    <property type="project" value="UniProtKB-KW"/>
</dbReference>
<dbReference type="GO" id="GO:0005524">
    <property type="term" value="F:ATP binding"/>
    <property type="evidence" value="ECO:0007669"/>
    <property type="project" value="InterPro"/>
</dbReference>
<evidence type="ECO:0000256" key="3">
    <source>
        <dbReference type="ARBA" id="ARBA00022801"/>
    </source>
</evidence>
<keyword evidence="10" id="KW-1185">Reference proteome</keyword>
<dbReference type="PANTHER" id="PTHR45865">
    <property type="entry name" value="E3 UBIQUITIN-PROTEIN LIGASE SHPRH FAMILY MEMBER"/>
    <property type="match status" value="1"/>
</dbReference>
<feature type="region of interest" description="Disordered" evidence="6">
    <location>
        <begin position="807"/>
        <end position="828"/>
    </location>
</feature>
<evidence type="ECO:0000313" key="9">
    <source>
        <dbReference type="EMBL" id="CAJ0601403.1"/>
    </source>
</evidence>
<keyword evidence="4" id="KW-0862">Zinc</keyword>
<dbReference type="GO" id="GO:0000209">
    <property type="term" value="P:protein polyubiquitination"/>
    <property type="evidence" value="ECO:0007669"/>
    <property type="project" value="TreeGrafter"/>
</dbReference>
<dbReference type="InterPro" id="IPR027417">
    <property type="entry name" value="P-loop_NTPase"/>
</dbReference>
<accession>A0AA36H0I7</accession>
<evidence type="ECO:0000256" key="5">
    <source>
        <dbReference type="PROSITE-ProRule" id="PRU00175"/>
    </source>
</evidence>
<protein>
    <recommendedName>
        <fullName evidence="11">E3 ubiquitin-protein ligase SHPRH</fullName>
    </recommendedName>
</protein>
<dbReference type="GO" id="GO:0016787">
    <property type="term" value="F:hydrolase activity"/>
    <property type="evidence" value="ECO:0007669"/>
    <property type="project" value="UniProtKB-KW"/>
</dbReference>
<dbReference type="GO" id="GO:0005634">
    <property type="term" value="C:nucleus"/>
    <property type="evidence" value="ECO:0007669"/>
    <property type="project" value="TreeGrafter"/>
</dbReference>
<evidence type="ECO:0000313" key="10">
    <source>
        <dbReference type="Proteomes" id="UP001176961"/>
    </source>
</evidence>
<dbReference type="Gene3D" id="3.40.50.300">
    <property type="entry name" value="P-loop containing nucleotide triphosphate hydrolases"/>
    <property type="match status" value="1"/>
</dbReference>
<dbReference type="Gene3D" id="3.30.40.10">
    <property type="entry name" value="Zinc/RING finger domain, C3HC4 (zinc finger)"/>
    <property type="match status" value="1"/>
</dbReference>
<dbReference type="PROSITE" id="PS51194">
    <property type="entry name" value="HELICASE_CTER"/>
    <property type="match status" value="1"/>
</dbReference>
<dbReference type="SUPFAM" id="SSF52540">
    <property type="entry name" value="P-loop containing nucleoside triphosphate hydrolases"/>
    <property type="match status" value="2"/>
</dbReference>
<dbReference type="Proteomes" id="UP001176961">
    <property type="component" value="Unassembled WGS sequence"/>
</dbReference>
<gene>
    <name evidence="9" type="ORF">CYNAS_LOCUS13386</name>
</gene>
<dbReference type="InterPro" id="IPR001650">
    <property type="entry name" value="Helicase_C-like"/>
</dbReference>
<evidence type="ECO:0000259" key="7">
    <source>
        <dbReference type="PROSITE" id="PS50089"/>
    </source>
</evidence>
<reference evidence="9" key="1">
    <citation type="submission" date="2023-07" db="EMBL/GenBank/DDBJ databases">
        <authorList>
            <consortium name="CYATHOMIX"/>
        </authorList>
    </citation>
    <scope>NUCLEOTIDE SEQUENCE</scope>
    <source>
        <strain evidence="9">N/A</strain>
    </source>
</reference>
<dbReference type="PANTHER" id="PTHR45865:SF1">
    <property type="entry name" value="E3 UBIQUITIN-PROTEIN LIGASE SHPRH"/>
    <property type="match status" value="1"/>
</dbReference>
<proteinExistence type="predicted"/>
<dbReference type="CDD" id="cd18793">
    <property type="entry name" value="SF2_C_SNF"/>
    <property type="match status" value="1"/>
</dbReference>
<organism evidence="9 10">
    <name type="scientific">Cylicocyclus nassatus</name>
    <name type="common">Nematode worm</name>
    <dbReference type="NCBI Taxonomy" id="53992"/>
    <lineage>
        <taxon>Eukaryota</taxon>
        <taxon>Metazoa</taxon>
        <taxon>Ecdysozoa</taxon>
        <taxon>Nematoda</taxon>
        <taxon>Chromadorea</taxon>
        <taxon>Rhabditida</taxon>
        <taxon>Rhabditina</taxon>
        <taxon>Rhabditomorpha</taxon>
        <taxon>Strongyloidea</taxon>
        <taxon>Strongylidae</taxon>
        <taxon>Cylicocyclus</taxon>
    </lineage>
</organism>
<evidence type="ECO:0008006" key="11">
    <source>
        <dbReference type="Google" id="ProtNLM"/>
    </source>
</evidence>
<keyword evidence="1" id="KW-0479">Metal-binding</keyword>
<dbReference type="InterPro" id="IPR049730">
    <property type="entry name" value="SNF2/RAD54-like_C"/>
</dbReference>
<evidence type="ECO:0000256" key="6">
    <source>
        <dbReference type="SAM" id="MobiDB-lite"/>
    </source>
</evidence>
<dbReference type="Pfam" id="PF00271">
    <property type="entry name" value="Helicase_C"/>
    <property type="match status" value="1"/>
</dbReference>
<dbReference type="PROSITE" id="PS50089">
    <property type="entry name" value="ZF_RING_2"/>
    <property type="match status" value="1"/>
</dbReference>
<evidence type="ECO:0000256" key="2">
    <source>
        <dbReference type="ARBA" id="ARBA00022771"/>
    </source>
</evidence>
<dbReference type="EMBL" id="CATQJL010000305">
    <property type="protein sequence ID" value="CAJ0601403.1"/>
    <property type="molecule type" value="Genomic_DNA"/>
</dbReference>
<feature type="domain" description="Helicase C-terminal" evidence="8">
    <location>
        <begin position="1270"/>
        <end position="1416"/>
    </location>
</feature>
<sequence>MDDSVDPDDVGATSCDPSDRANGERFVPFFAARRALLSCHHYRSPANQFLELGSISLGKCHADIEDVLGKNKQLYIETPLPEDNLIWIYAKTSNKNKRKSRGRCPKSQNGLTSFLRIKPSHKGRTLLQYPAEAFSLCGFEMRWQIDSGKLVLHVYLKDSVIKDMDVAQRVGEIRNLVRGGSNRCANAVLGLVYPQFAKTLKKQSNLWAEVPIIDQRENFDEFFDAVRERRKEPPTYELKLGGLSTNLLPFQKDAVNFMINREINSPVDRGDLLKTIALPGHRNIQYLPCLGIFIRNANKLTCVDDEVQGGILADEMGLGKTVELLALILTNGRGDKQPVSFREENEPAEFDLRSGVDKDVAATVEFLTSSVVAMADTEFLAPPKKRFRSAAGSSGRGQSVICTICKKRHRLADVHWSRDYEKDGRLFICPLCIENNKMDFEVSTTLIIVPESLLHQWYEEIRRHCKEEVIIDVYYGVGAEGYKHPVYMDTCDIILCSYETLQKEIFYVPSGSGAIELRKRPRPSTQKYPSPLLAVNFLRICLDESQLVESKVKAAARMCSFLRGRYHWCVTGTPLSKSVNDLYGLVCFLGLFPYYIDSVWEHYLFNPWTTGKKKAMINLFTQLMWRNTKRDVADQLDNIVREDLLVELSFSPIEERLYSAKIEKSKEKMRTLLDSLLCNNDPETPLSSLPSATVDAIFAIINDVRISILAGESHKHKKDLNCIADFRMFSPKLIFRKLFEDARTAVVQRHREMVANRNALAGIYLLLGEEHQALDWYKQAYSIHEEQKELNRLLGLEGTHEILEEVKEEHKEHKGEEEEEQDEQDLDETKKCKPLEIDSLQMIHITRNMKELAEKLDAAKKFVEANDLAQLEERYHQRYVRVESALVTRVKRKWCELDAKWREIDGKFDAGRMSYAIMLDNMAGTYAFKEFEGTVPFFRKSQRSETPLTAFEFLLSFDEEMLSLRRVFTDFYKMLEQLLLPFQPKARDGECFVMEETLVPPRSDLKEFSDLLACKHNVWYPVDSVEGLPNIPDLFAFSPVNTCTRCKVEAMMSQISLDLNRRGKAWHELILIRMYRSSKNEVMTVVHPFYEILLKWLTLIEKMLRVGREITTYVQEWVNRERELVMGATRFQFGMNISIPYLPRPLLLSKYTLDIPIAIYSRSETVSAKALSSSLSALRYLNTLQRENQSDTVRECPCCYMELNDIWIVFPCAHIVCAACMKKLKSMPSLPNKVRCITCRQVFPVDATMYVVDKKDELIPGVRLTVKFEQIIRRLKKLIEEDSTNKILVFTSIAAAIPPFAALLKLLKLPNLVLDKGSKSKTLSMFRSDPNIKILVMPLRMGANGLNLTQANHVIFMEPITETSVFAQAVGRIDRIGQRRAITVHNFVVKGSIEEEIYAIVNSGTEQSKWTLNTLRQVFGLETENHVENDDILLEEL</sequence>
<dbReference type="InterPro" id="IPR017907">
    <property type="entry name" value="Znf_RING_CS"/>
</dbReference>
<dbReference type="GO" id="GO:0006974">
    <property type="term" value="P:DNA damage response"/>
    <property type="evidence" value="ECO:0007669"/>
    <property type="project" value="TreeGrafter"/>
</dbReference>
<evidence type="ECO:0000259" key="8">
    <source>
        <dbReference type="PROSITE" id="PS51194"/>
    </source>
</evidence>
<dbReference type="InterPro" id="IPR038718">
    <property type="entry name" value="SNF2-like_sf"/>
</dbReference>
<feature type="compositionally biased region" description="Acidic residues" evidence="6">
    <location>
        <begin position="817"/>
        <end position="826"/>
    </location>
</feature>
<feature type="domain" description="RING-type" evidence="7">
    <location>
        <begin position="1196"/>
        <end position="1240"/>
    </location>
</feature>
<dbReference type="SMART" id="SM00487">
    <property type="entry name" value="DEXDc"/>
    <property type="match status" value="1"/>
</dbReference>